<sequence>MDAIFHLKHRINEAMPFSTQTNSLAQKYTGLLYSATPK</sequence>
<proteinExistence type="predicted"/>
<accession>A0A0E9QCF2</accession>
<dbReference type="AlphaFoldDB" id="A0A0E9QCF2"/>
<dbReference type="EMBL" id="GBXM01094021">
    <property type="protein sequence ID" value="JAH14556.1"/>
    <property type="molecule type" value="Transcribed_RNA"/>
</dbReference>
<organism evidence="1">
    <name type="scientific">Anguilla anguilla</name>
    <name type="common">European freshwater eel</name>
    <name type="synonym">Muraena anguilla</name>
    <dbReference type="NCBI Taxonomy" id="7936"/>
    <lineage>
        <taxon>Eukaryota</taxon>
        <taxon>Metazoa</taxon>
        <taxon>Chordata</taxon>
        <taxon>Craniata</taxon>
        <taxon>Vertebrata</taxon>
        <taxon>Euteleostomi</taxon>
        <taxon>Actinopterygii</taxon>
        <taxon>Neopterygii</taxon>
        <taxon>Teleostei</taxon>
        <taxon>Anguilliformes</taxon>
        <taxon>Anguillidae</taxon>
        <taxon>Anguilla</taxon>
    </lineage>
</organism>
<name>A0A0E9QCF2_ANGAN</name>
<protein>
    <submittedName>
        <fullName evidence="1">Uncharacterized protein</fullName>
    </submittedName>
</protein>
<reference evidence="1" key="1">
    <citation type="submission" date="2014-11" db="EMBL/GenBank/DDBJ databases">
        <authorList>
            <person name="Amaro Gonzalez C."/>
        </authorList>
    </citation>
    <scope>NUCLEOTIDE SEQUENCE</scope>
</reference>
<reference evidence="1" key="2">
    <citation type="journal article" date="2015" name="Fish Shellfish Immunol.">
        <title>Early steps in the European eel (Anguilla anguilla)-Vibrio vulnificus interaction in the gills: Role of the RtxA13 toxin.</title>
        <authorList>
            <person name="Callol A."/>
            <person name="Pajuelo D."/>
            <person name="Ebbesson L."/>
            <person name="Teles M."/>
            <person name="MacKenzie S."/>
            <person name="Amaro C."/>
        </authorList>
    </citation>
    <scope>NUCLEOTIDE SEQUENCE</scope>
</reference>
<evidence type="ECO:0000313" key="1">
    <source>
        <dbReference type="EMBL" id="JAH14556.1"/>
    </source>
</evidence>